<accession>A0ACC0FMV1</accession>
<gene>
    <name evidence="1" type="ORF">LOK49_LG13G00370</name>
</gene>
<protein>
    <submittedName>
        <fullName evidence="1">Uncharacterized protein</fullName>
    </submittedName>
</protein>
<evidence type="ECO:0000313" key="2">
    <source>
        <dbReference type="Proteomes" id="UP001060215"/>
    </source>
</evidence>
<dbReference type="EMBL" id="CM045771">
    <property type="protein sequence ID" value="KAI7990054.1"/>
    <property type="molecule type" value="Genomic_DNA"/>
</dbReference>
<proteinExistence type="predicted"/>
<sequence>MERAALEAKYQKVYGSLYDKRCEIVNGVVEVEGVTSEATMGLEDDKSTKDIRHEHFVKMILGMRTLLFGLWISVLLQKNK</sequence>
<reference evidence="1 2" key="1">
    <citation type="journal article" date="2022" name="Plant J.">
        <title>Chromosome-level genome of Camellia lanceoleosa provides a valuable resource for understanding genome evolution and self-incompatibility.</title>
        <authorList>
            <person name="Gong W."/>
            <person name="Xiao S."/>
            <person name="Wang L."/>
            <person name="Liao Z."/>
            <person name="Chang Y."/>
            <person name="Mo W."/>
            <person name="Hu G."/>
            <person name="Li W."/>
            <person name="Zhao G."/>
            <person name="Zhu H."/>
            <person name="Hu X."/>
            <person name="Ji K."/>
            <person name="Xiang X."/>
            <person name="Song Q."/>
            <person name="Yuan D."/>
            <person name="Jin S."/>
            <person name="Zhang L."/>
        </authorList>
    </citation>
    <scope>NUCLEOTIDE SEQUENCE [LARGE SCALE GENOMIC DNA]</scope>
    <source>
        <strain evidence="1">SQ_2022a</strain>
    </source>
</reference>
<name>A0ACC0FMV1_9ERIC</name>
<comment type="caution">
    <text evidence="1">The sequence shown here is derived from an EMBL/GenBank/DDBJ whole genome shotgun (WGS) entry which is preliminary data.</text>
</comment>
<keyword evidence="2" id="KW-1185">Reference proteome</keyword>
<evidence type="ECO:0000313" key="1">
    <source>
        <dbReference type="EMBL" id="KAI7990054.1"/>
    </source>
</evidence>
<organism evidence="1 2">
    <name type="scientific">Camellia lanceoleosa</name>
    <dbReference type="NCBI Taxonomy" id="1840588"/>
    <lineage>
        <taxon>Eukaryota</taxon>
        <taxon>Viridiplantae</taxon>
        <taxon>Streptophyta</taxon>
        <taxon>Embryophyta</taxon>
        <taxon>Tracheophyta</taxon>
        <taxon>Spermatophyta</taxon>
        <taxon>Magnoliopsida</taxon>
        <taxon>eudicotyledons</taxon>
        <taxon>Gunneridae</taxon>
        <taxon>Pentapetalae</taxon>
        <taxon>asterids</taxon>
        <taxon>Ericales</taxon>
        <taxon>Theaceae</taxon>
        <taxon>Camellia</taxon>
    </lineage>
</organism>
<dbReference type="Proteomes" id="UP001060215">
    <property type="component" value="Chromosome 14"/>
</dbReference>